<protein>
    <recommendedName>
        <fullName evidence="6">WAT1-related protein</fullName>
    </recommendedName>
</protein>
<feature type="transmembrane region" description="Helical" evidence="6">
    <location>
        <begin position="254"/>
        <end position="279"/>
    </location>
</feature>
<keyword evidence="9" id="KW-1185">Reference proteome</keyword>
<evidence type="ECO:0000313" key="8">
    <source>
        <dbReference type="EMBL" id="WZN60281.1"/>
    </source>
</evidence>
<dbReference type="Pfam" id="PF00892">
    <property type="entry name" value="EamA"/>
    <property type="match status" value="2"/>
</dbReference>
<evidence type="ECO:0000256" key="5">
    <source>
        <dbReference type="ARBA" id="ARBA00023136"/>
    </source>
</evidence>
<evidence type="ECO:0000259" key="7">
    <source>
        <dbReference type="Pfam" id="PF00892"/>
    </source>
</evidence>
<feature type="transmembrane region" description="Helical" evidence="6">
    <location>
        <begin position="108"/>
        <end position="127"/>
    </location>
</feature>
<feature type="transmembrane region" description="Helical" evidence="6">
    <location>
        <begin position="41"/>
        <end position="60"/>
    </location>
</feature>
<keyword evidence="4 6" id="KW-1133">Transmembrane helix</keyword>
<evidence type="ECO:0000256" key="4">
    <source>
        <dbReference type="ARBA" id="ARBA00022989"/>
    </source>
</evidence>
<comment type="similarity">
    <text evidence="2 6">Belongs to the drug/metabolite transporter (DMT) superfamily. Plant drug/metabolite exporter (P-DME) (TC 2.A.7.4) family.</text>
</comment>
<feature type="transmembrane region" description="Helical" evidence="6">
    <location>
        <begin position="222"/>
        <end position="242"/>
    </location>
</feature>
<organism evidence="8 9">
    <name type="scientific">Chloropicon roscoffensis</name>
    <dbReference type="NCBI Taxonomy" id="1461544"/>
    <lineage>
        <taxon>Eukaryota</taxon>
        <taxon>Viridiplantae</taxon>
        <taxon>Chlorophyta</taxon>
        <taxon>Chloropicophyceae</taxon>
        <taxon>Chloropicales</taxon>
        <taxon>Chloropicaceae</taxon>
        <taxon>Chloropicon</taxon>
    </lineage>
</organism>
<dbReference type="GO" id="GO:0016020">
    <property type="term" value="C:membrane"/>
    <property type="evidence" value="ECO:0007669"/>
    <property type="project" value="UniProtKB-SubCell"/>
</dbReference>
<comment type="subcellular location">
    <subcellularLocation>
        <location evidence="1 6">Membrane</location>
        <topology evidence="1 6">Multi-pass membrane protein</topology>
    </subcellularLocation>
</comment>
<evidence type="ECO:0000256" key="6">
    <source>
        <dbReference type="RuleBase" id="RU363077"/>
    </source>
</evidence>
<dbReference type="InterPro" id="IPR030184">
    <property type="entry name" value="WAT1-related"/>
</dbReference>
<accession>A0AAX4P2K6</accession>
<dbReference type="InterPro" id="IPR037185">
    <property type="entry name" value="EmrE-like"/>
</dbReference>
<evidence type="ECO:0000256" key="3">
    <source>
        <dbReference type="ARBA" id="ARBA00022692"/>
    </source>
</evidence>
<proteinExistence type="inferred from homology"/>
<sequence>MWNVQAGLLSVAAINAIYNVVAQVIGRSSLDPVVFSTYRDFAAAPILFVLALPGVGRYIGQGPAGQTAAGRGLWPKTRSDLFRMALQGALGVYANQILFLFGVELTDATTGSVCNLTLPVFAAAIGMCTGRESFRWQTILGLCFCLAGALLMKLEAGPREGGSVLGVLLLLAGSFCSAVYYIIQKETLRRYPAVLVTSWEYLFGFALMALSATILADRRPQSWVLTNASIVMLAFTVLFNSVAKYLLNSICNKYVSATVLTCWSTVVPVFTAGLSFVFLSQPLRVSYLGSLPVLLGVFLVMRAREDSRKEPGFAKLQELEPC</sequence>
<feature type="transmembrane region" description="Helical" evidence="6">
    <location>
        <begin position="164"/>
        <end position="183"/>
    </location>
</feature>
<evidence type="ECO:0000313" key="9">
    <source>
        <dbReference type="Proteomes" id="UP001472866"/>
    </source>
</evidence>
<feature type="domain" description="EamA" evidence="7">
    <location>
        <begin position="8"/>
        <end position="152"/>
    </location>
</feature>
<dbReference type="GO" id="GO:0022857">
    <property type="term" value="F:transmembrane transporter activity"/>
    <property type="evidence" value="ECO:0007669"/>
    <property type="project" value="InterPro"/>
</dbReference>
<evidence type="ECO:0000256" key="1">
    <source>
        <dbReference type="ARBA" id="ARBA00004141"/>
    </source>
</evidence>
<dbReference type="Proteomes" id="UP001472866">
    <property type="component" value="Chromosome 02"/>
</dbReference>
<keyword evidence="3 6" id="KW-0812">Transmembrane</keyword>
<evidence type="ECO:0000256" key="2">
    <source>
        <dbReference type="ARBA" id="ARBA00007635"/>
    </source>
</evidence>
<keyword evidence="5 6" id="KW-0472">Membrane</keyword>
<dbReference type="AlphaFoldDB" id="A0AAX4P2K6"/>
<reference evidence="8 9" key="1">
    <citation type="submission" date="2024-03" db="EMBL/GenBank/DDBJ databases">
        <title>Complete genome sequence of the green alga Chloropicon roscoffensis RCC1871.</title>
        <authorList>
            <person name="Lemieux C."/>
            <person name="Pombert J.-F."/>
            <person name="Otis C."/>
            <person name="Turmel M."/>
        </authorList>
    </citation>
    <scope>NUCLEOTIDE SEQUENCE [LARGE SCALE GENOMIC DNA]</scope>
    <source>
        <strain evidence="8 9">RCC1871</strain>
    </source>
</reference>
<feature type="transmembrane region" description="Helical" evidence="6">
    <location>
        <begin position="134"/>
        <end position="152"/>
    </location>
</feature>
<dbReference type="SUPFAM" id="SSF103481">
    <property type="entry name" value="Multidrug resistance efflux transporter EmrE"/>
    <property type="match status" value="2"/>
</dbReference>
<dbReference type="PANTHER" id="PTHR31218">
    <property type="entry name" value="WAT1-RELATED PROTEIN"/>
    <property type="match status" value="1"/>
</dbReference>
<dbReference type="InterPro" id="IPR000620">
    <property type="entry name" value="EamA_dom"/>
</dbReference>
<feature type="domain" description="EamA" evidence="7">
    <location>
        <begin position="165"/>
        <end position="301"/>
    </location>
</feature>
<dbReference type="EMBL" id="CP151502">
    <property type="protein sequence ID" value="WZN60281.1"/>
    <property type="molecule type" value="Genomic_DNA"/>
</dbReference>
<feature type="transmembrane region" description="Helical" evidence="6">
    <location>
        <begin position="195"/>
        <end position="216"/>
    </location>
</feature>
<gene>
    <name evidence="8" type="ORF">HKI87_02g18100</name>
</gene>
<feature type="transmembrane region" description="Helical" evidence="6">
    <location>
        <begin position="285"/>
        <end position="301"/>
    </location>
</feature>
<name>A0AAX4P2K6_9CHLO</name>
<feature type="transmembrane region" description="Helical" evidence="6">
    <location>
        <begin position="81"/>
        <end position="102"/>
    </location>
</feature>